<accession>A0ABR1XTT3</accession>
<feature type="compositionally biased region" description="Basic residues" evidence="1">
    <location>
        <begin position="35"/>
        <end position="47"/>
    </location>
</feature>
<evidence type="ECO:0000313" key="3">
    <source>
        <dbReference type="Proteomes" id="UP001456524"/>
    </source>
</evidence>
<dbReference type="EMBL" id="JBBWUH010000005">
    <property type="protein sequence ID" value="KAK8166522.1"/>
    <property type="molecule type" value="Genomic_DNA"/>
</dbReference>
<name>A0ABR1XTT3_9PEZI</name>
<sequence>MASAMFLDRRLKHFGLRPKQISPADSDPTPWSKQHPFHLPHPPPHHKLNPTRHSLLPHPASTPTNTIAIHPISPISSSATRIASPYPHPPTTPSPQPHFRPQFPSRQTVLSPAQASPSPISRLPAFRRRLPHVPLPSRPYVLCLVSRVPHKPQTTLPFLPRYQSLHRRSASPTRRLRAAVFSCRPSLCKSAQTASLHYLSPARRLSAQDARALLPSGGSWAGAHSPPTEKIHARAFASPFRWRRGTRIGRSADRQTEPPAVGRMPCGR</sequence>
<feature type="region of interest" description="Disordered" evidence="1">
    <location>
        <begin position="78"/>
        <end position="123"/>
    </location>
</feature>
<reference evidence="2 3" key="1">
    <citation type="journal article" date="2022" name="G3 (Bethesda)">
        <title>Enemy or ally: a genomic approach to elucidate the lifestyle of Phyllosticta citrichinaensis.</title>
        <authorList>
            <person name="Buijs V.A."/>
            <person name="Groenewald J.Z."/>
            <person name="Haridas S."/>
            <person name="LaButti K.M."/>
            <person name="Lipzen A."/>
            <person name="Martin F.M."/>
            <person name="Barry K."/>
            <person name="Grigoriev I.V."/>
            <person name="Crous P.W."/>
            <person name="Seidl M.F."/>
        </authorList>
    </citation>
    <scope>NUCLEOTIDE SEQUENCE [LARGE SCALE GENOMIC DNA]</scope>
    <source>
        <strain evidence="2 3">CBS 129764</strain>
    </source>
</reference>
<organism evidence="2 3">
    <name type="scientific">Phyllosticta citrichinensis</name>
    <dbReference type="NCBI Taxonomy" id="1130410"/>
    <lineage>
        <taxon>Eukaryota</taxon>
        <taxon>Fungi</taxon>
        <taxon>Dikarya</taxon>
        <taxon>Ascomycota</taxon>
        <taxon>Pezizomycotina</taxon>
        <taxon>Dothideomycetes</taxon>
        <taxon>Dothideomycetes incertae sedis</taxon>
        <taxon>Botryosphaeriales</taxon>
        <taxon>Phyllostictaceae</taxon>
        <taxon>Phyllosticta</taxon>
    </lineage>
</organism>
<feature type="region of interest" description="Disordered" evidence="1">
    <location>
        <begin position="248"/>
        <end position="268"/>
    </location>
</feature>
<feature type="region of interest" description="Disordered" evidence="1">
    <location>
        <begin position="18"/>
        <end position="47"/>
    </location>
</feature>
<proteinExistence type="predicted"/>
<evidence type="ECO:0000313" key="2">
    <source>
        <dbReference type="EMBL" id="KAK8166522.1"/>
    </source>
</evidence>
<protein>
    <submittedName>
        <fullName evidence="2">Uncharacterized protein</fullName>
    </submittedName>
</protein>
<keyword evidence="3" id="KW-1185">Reference proteome</keyword>
<gene>
    <name evidence="2" type="ORF">IWX90DRAFT_433065</name>
</gene>
<evidence type="ECO:0000256" key="1">
    <source>
        <dbReference type="SAM" id="MobiDB-lite"/>
    </source>
</evidence>
<feature type="compositionally biased region" description="Polar residues" evidence="1">
    <location>
        <begin position="104"/>
        <end position="119"/>
    </location>
</feature>
<comment type="caution">
    <text evidence="2">The sequence shown here is derived from an EMBL/GenBank/DDBJ whole genome shotgun (WGS) entry which is preliminary data.</text>
</comment>
<feature type="compositionally biased region" description="Pro residues" evidence="1">
    <location>
        <begin position="86"/>
        <end position="98"/>
    </location>
</feature>
<dbReference type="Proteomes" id="UP001456524">
    <property type="component" value="Unassembled WGS sequence"/>
</dbReference>